<dbReference type="InterPro" id="IPR050155">
    <property type="entry name" value="HAD-like_hydrolase_sf"/>
</dbReference>
<dbReference type="PANTHER" id="PTHR43434">
    <property type="entry name" value="PHOSPHOGLYCOLATE PHOSPHATASE"/>
    <property type="match status" value="1"/>
</dbReference>
<evidence type="ECO:0000313" key="2">
    <source>
        <dbReference type="Proteomes" id="UP000308037"/>
    </source>
</evidence>
<gene>
    <name evidence="1" type="ORF">DM868_14525</name>
</gene>
<dbReference type="PANTHER" id="PTHR43434:SF1">
    <property type="entry name" value="PHOSPHOGLYCOLATE PHOSPHATASE"/>
    <property type="match status" value="1"/>
</dbReference>
<organism evidence="1 2">
    <name type="scientific">Natronomonas salsuginis</name>
    <dbReference type="NCBI Taxonomy" id="2217661"/>
    <lineage>
        <taxon>Archaea</taxon>
        <taxon>Methanobacteriati</taxon>
        <taxon>Methanobacteriota</taxon>
        <taxon>Stenosarchaea group</taxon>
        <taxon>Halobacteria</taxon>
        <taxon>Halobacteriales</taxon>
        <taxon>Natronomonadaceae</taxon>
        <taxon>Natronomonas</taxon>
    </lineage>
</organism>
<proteinExistence type="predicted"/>
<dbReference type="SUPFAM" id="SSF56784">
    <property type="entry name" value="HAD-like"/>
    <property type="match status" value="1"/>
</dbReference>
<dbReference type="InterPro" id="IPR023214">
    <property type="entry name" value="HAD_sf"/>
</dbReference>
<reference evidence="1 2" key="1">
    <citation type="submission" date="2019-04" db="EMBL/GenBank/DDBJ databases">
        <title>Natronomonas sp. F20-122 a newhaloarchaeon isolated from a saline saltern of Isla Bacuta, Huelva, Spain.</title>
        <authorList>
            <person name="Duran-Viseras A."/>
            <person name="Sanchez-Porro C."/>
            <person name="Ventosa A."/>
        </authorList>
    </citation>
    <scope>NUCLEOTIDE SEQUENCE [LARGE SCALE GENOMIC DNA]</scope>
    <source>
        <strain evidence="1 2">F20-122</strain>
    </source>
</reference>
<dbReference type="GO" id="GO:0006281">
    <property type="term" value="P:DNA repair"/>
    <property type="evidence" value="ECO:0007669"/>
    <property type="project" value="TreeGrafter"/>
</dbReference>
<dbReference type="RefSeq" id="WP_137277563.1">
    <property type="nucleotide sequence ID" value="NZ_QKNX01000009.1"/>
</dbReference>
<dbReference type="SFLD" id="SFLDS00003">
    <property type="entry name" value="Haloacid_Dehalogenase"/>
    <property type="match status" value="1"/>
</dbReference>
<dbReference type="Proteomes" id="UP000308037">
    <property type="component" value="Unassembled WGS sequence"/>
</dbReference>
<keyword evidence="1" id="KW-0378">Hydrolase</keyword>
<name>A0A4U5J8M8_9EURY</name>
<dbReference type="InterPro" id="IPR041492">
    <property type="entry name" value="HAD_2"/>
</dbReference>
<keyword evidence="2" id="KW-1185">Reference proteome</keyword>
<protein>
    <submittedName>
        <fullName evidence="1">HAD family hydrolase</fullName>
    </submittedName>
</protein>
<dbReference type="Gene3D" id="3.40.50.1000">
    <property type="entry name" value="HAD superfamily/HAD-like"/>
    <property type="match status" value="1"/>
</dbReference>
<dbReference type="InterPro" id="IPR036412">
    <property type="entry name" value="HAD-like_sf"/>
</dbReference>
<dbReference type="GO" id="GO:0008967">
    <property type="term" value="F:phosphoglycolate phosphatase activity"/>
    <property type="evidence" value="ECO:0007669"/>
    <property type="project" value="TreeGrafter"/>
</dbReference>
<dbReference type="AlphaFoldDB" id="A0A4U5J8M8"/>
<sequence length="210" mass="23118">MTTAAYDRWAFDLDGTIVDVEPDYVHDLLGRVGDRLGYGFTERQAEILWHGFDGKRSGHLDVWGVDPERFWTVFHDEEDPEARAEATFLHEDAAAVGDLDAPTVLVTHCQRYLTEPVLEALDIGDWFDAVVCCTAETGWKPDPRPVRSALSAAGARSGSGVLVGDSPQDVGAAWNAGLDAAHVERHGHERRGCCVVGDHRVDRLDELLRA</sequence>
<evidence type="ECO:0000313" key="1">
    <source>
        <dbReference type="EMBL" id="TKR24446.1"/>
    </source>
</evidence>
<dbReference type="OrthoDB" id="31229at2157"/>
<dbReference type="SFLD" id="SFLDG01129">
    <property type="entry name" value="C1.5:_HAD__Beta-PGM__Phosphata"/>
    <property type="match status" value="1"/>
</dbReference>
<dbReference type="EMBL" id="QKNX01000009">
    <property type="protein sequence ID" value="TKR24446.1"/>
    <property type="molecule type" value="Genomic_DNA"/>
</dbReference>
<accession>A0A4U5J8M8</accession>
<comment type="caution">
    <text evidence="1">The sequence shown here is derived from an EMBL/GenBank/DDBJ whole genome shotgun (WGS) entry which is preliminary data.</text>
</comment>
<dbReference type="Pfam" id="PF13419">
    <property type="entry name" value="HAD_2"/>
    <property type="match status" value="1"/>
</dbReference>